<dbReference type="PANTHER" id="PTHR35569:SF1">
    <property type="entry name" value="CYANAMIDE HYDRATASE DDI2-RELATED"/>
    <property type="match status" value="1"/>
</dbReference>
<evidence type="ECO:0000313" key="2">
    <source>
        <dbReference type="Proteomes" id="UP000481861"/>
    </source>
</evidence>
<name>A0A7C8I3U7_9PLEO</name>
<evidence type="ECO:0000313" key="1">
    <source>
        <dbReference type="EMBL" id="KAF2866313.1"/>
    </source>
</evidence>
<proteinExistence type="predicted"/>
<evidence type="ECO:0008006" key="3">
    <source>
        <dbReference type="Google" id="ProtNLM"/>
    </source>
</evidence>
<dbReference type="EMBL" id="JAADJZ010000028">
    <property type="protein sequence ID" value="KAF2866313.1"/>
    <property type="molecule type" value="Genomic_DNA"/>
</dbReference>
<protein>
    <recommendedName>
        <fullName evidence="3">HD domain-containing protein</fullName>
    </recommendedName>
</protein>
<dbReference type="OrthoDB" id="2378324at2759"/>
<comment type="caution">
    <text evidence="1">The sequence shown here is derived from an EMBL/GenBank/DDBJ whole genome shotgun (WGS) entry which is preliminary data.</text>
</comment>
<accession>A0A7C8I3U7</accession>
<sequence>MIPFLPLATRLLPGISVPDTPLITGSIALAQDKLPESLFNHVMRSRLIGQASINRLPAANRSVVDEEAHGVAAILHDLGFAFNTTIISPDRLFELVWDAIALHTQADITKFKEPLVAYTSSGTLAEIVGQDIANYQFGGPVINVSKTEWDAIYEAYPKKKFRTQFFDTVSYLCKTKPATTYNNFLVGVGDRFTPGYNKTRKLTVDLLDALLTDE</sequence>
<dbReference type="PANTHER" id="PTHR35569">
    <property type="entry name" value="CYANAMIDE HYDRATASE DDI2-RELATED"/>
    <property type="match status" value="1"/>
</dbReference>
<gene>
    <name evidence="1" type="ORF">BDV95DRAFT_649144</name>
</gene>
<dbReference type="Proteomes" id="UP000481861">
    <property type="component" value="Unassembled WGS sequence"/>
</dbReference>
<reference evidence="1 2" key="1">
    <citation type="submission" date="2020-01" db="EMBL/GenBank/DDBJ databases">
        <authorList>
            <consortium name="DOE Joint Genome Institute"/>
            <person name="Haridas S."/>
            <person name="Albert R."/>
            <person name="Binder M."/>
            <person name="Bloem J."/>
            <person name="Labutti K."/>
            <person name="Salamov A."/>
            <person name="Andreopoulos B."/>
            <person name="Baker S.E."/>
            <person name="Barry K."/>
            <person name="Bills G."/>
            <person name="Bluhm B.H."/>
            <person name="Cannon C."/>
            <person name="Castanera R."/>
            <person name="Culley D.E."/>
            <person name="Daum C."/>
            <person name="Ezra D."/>
            <person name="Gonzalez J.B."/>
            <person name="Henrissat B."/>
            <person name="Kuo A."/>
            <person name="Liang C."/>
            <person name="Lipzen A."/>
            <person name="Lutzoni F."/>
            <person name="Magnuson J."/>
            <person name="Mondo S."/>
            <person name="Nolan M."/>
            <person name="Ohm R."/>
            <person name="Pangilinan J."/>
            <person name="Park H.-J.H."/>
            <person name="Ramirez L."/>
            <person name="Alfaro M."/>
            <person name="Sun H."/>
            <person name="Tritt A."/>
            <person name="Yoshinaga Y."/>
            <person name="Zwiers L.-H.L."/>
            <person name="Turgeon B.G."/>
            <person name="Goodwin S.B."/>
            <person name="Spatafora J.W."/>
            <person name="Crous P.W."/>
            <person name="Grigoriev I.V."/>
        </authorList>
    </citation>
    <scope>NUCLEOTIDE SEQUENCE [LARGE SCALE GENOMIC DNA]</scope>
    <source>
        <strain evidence="1 2">CBS 611.86</strain>
    </source>
</reference>
<organism evidence="1 2">
    <name type="scientific">Massariosphaeria phaeospora</name>
    <dbReference type="NCBI Taxonomy" id="100035"/>
    <lineage>
        <taxon>Eukaryota</taxon>
        <taxon>Fungi</taxon>
        <taxon>Dikarya</taxon>
        <taxon>Ascomycota</taxon>
        <taxon>Pezizomycotina</taxon>
        <taxon>Dothideomycetes</taxon>
        <taxon>Pleosporomycetidae</taxon>
        <taxon>Pleosporales</taxon>
        <taxon>Pleosporales incertae sedis</taxon>
        <taxon>Massariosphaeria</taxon>
    </lineage>
</organism>
<keyword evidence="2" id="KW-1185">Reference proteome</keyword>
<dbReference type="AlphaFoldDB" id="A0A7C8I3U7"/>